<dbReference type="GO" id="GO:0007005">
    <property type="term" value="P:mitochondrion organization"/>
    <property type="evidence" value="ECO:0007669"/>
    <property type="project" value="TreeGrafter"/>
</dbReference>
<dbReference type="AlphaFoldDB" id="A0A5N5T7L2"/>
<dbReference type="CDD" id="cd03211">
    <property type="entry name" value="GST_C_Metaxin2"/>
    <property type="match status" value="1"/>
</dbReference>
<feature type="region of interest" description="Disordered" evidence="1">
    <location>
        <begin position="259"/>
        <end position="304"/>
    </location>
</feature>
<evidence type="ECO:0000313" key="4">
    <source>
        <dbReference type="EMBL" id="KAB7502611.1"/>
    </source>
</evidence>
<name>A0A5N5T7L2_9CRUS</name>
<sequence length="304" mass="34293">MPQVLLTESISVELGAQEPWPNDVKLYQCFEVEQILLPDNASCLSVQAFLKMCNLPYTVQMRGNAEHMSPSGKVPFIKAGAFVVAELDPIISFVGNKGISLTEHLDSTKKSDMRAYMSLVNNVLGSAELYISWLDVQTYEDVTRPRYGSVYAWPLNRILTYQKWQQVTKRLKVLGWKHKKLEEVYREVDHCCIALSERLDKQKYFFGDNPTELDALVFGHLFTLLTTPLPDNRLATIVRSHPNLTRLCQNVEREFFDRTPTKMSPVASGPSSSDGVTSPPNGNNSSNGNGEDYDKLEDISQIPQ</sequence>
<feature type="compositionally biased region" description="Low complexity" evidence="1">
    <location>
        <begin position="278"/>
        <end position="290"/>
    </location>
</feature>
<dbReference type="SFLD" id="SFLDS00019">
    <property type="entry name" value="Glutathione_Transferase_(cytos"/>
    <property type="match status" value="1"/>
</dbReference>
<comment type="caution">
    <text evidence="4">The sequence shown here is derived from an EMBL/GenBank/DDBJ whole genome shotgun (WGS) entry which is preliminary data.</text>
</comment>
<keyword evidence="5" id="KW-1185">Reference proteome</keyword>
<dbReference type="Gene3D" id="1.20.1050.10">
    <property type="match status" value="1"/>
</dbReference>
<dbReference type="OrthoDB" id="198787at2759"/>
<dbReference type="SUPFAM" id="SSF47616">
    <property type="entry name" value="GST C-terminal domain-like"/>
    <property type="match status" value="1"/>
</dbReference>
<dbReference type="Proteomes" id="UP000326759">
    <property type="component" value="Unassembled WGS sequence"/>
</dbReference>
<evidence type="ECO:0000313" key="5">
    <source>
        <dbReference type="Proteomes" id="UP000326759"/>
    </source>
</evidence>
<dbReference type="EMBL" id="SEYY01007134">
    <property type="protein sequence ID" value="KAB7502611.1"/>
    <property type="molecule type" value="Genomic_DNA"/>
</dbReference>
<evidence type="ECO:0000256" key="1">
    <source>
        <dbReference type="SAM" id="MobiDB-lite"/>
    </source>
</evidence>
<dbReference type="InterPro" id="IPR033468">
    <property type="entry name" value="Metaxin_GST"/>
</dbReference>
<organism evidence="4 5">
    <name type="scientific">Armadillidium nasatum</name>
    <dbReference type="NCBI Taxonomy" id="96803"/>
    <lineage>
        <taxon>Eukaryota</taxon>
        <taxon>Metazoa</taxon>
        <taxon>Ecdysozoa</taxon>
        <taxon>Arthropoda</taxon>
        <taxon>Crustacea</taxon>
        <taxon>Multicrustacea</taxon>
        <taxon>Malacostraca</taxon>
        <taxon>Eumalacostraca</taxon>
        <taxon>Peracarida</taxon>
        <taxon>Isopoda</taxon>
        <taxon>Oniscidea</taxon>
        <taxon>Crinocheta</taxon>
        <taxon>Armadillidiidae</taxon>
        <taxon>Armadillidium</taxon>
    </lineage>
</organism>
<protein>
    <submittedName>
        <fullName evidence="4">Metaxin-2</fullName>
    </submittedName>
</protein>
<accession>A0A5N5T7L2</accession>
<proteinExistence type="predicted"/>
<evidence type="ECO:0000259" key="2">
    <source>
        <dbReference type="Pfam" id="PF17171"/>
    </source>
</evidence>
<dbReference type="InterPro" id="IPR050931">
    <property type="entry name" value="Mito_Protein_Transport_Metaxin"/>
</dbReference>
<dbReference type="SFLD" id="SFLDG01180">
    <property type="entry name" value="SUF1"/>
    <property type="match status" value="1"/>
</dbReference>
<dbReference type="PANTHER" id="PTHR12289:SF38">
    <property type="entry name" value="METAXIN-2"/>
    <property type="match status" value="1"/>
</dbReference>
<dbReference type="InterPro" id="IPR012336">
    <property type="entry name" value="Thioredoxin-like_fold"/>
</dbReference>
<dbReference type="Pfam" id="PF17172">
    <property type="entry name" value="GST_N_4"/>
    <property type="match status" value="1"/>
</dbReference>
<evidence type="ECO:0000259" key="3">
    <source>
        <dbReference type="Pfam" id="PF17172"/>
    </source>
</evidence>
<dbReference type="GO" id="GO:0001401">
    <property type="term" value="C:SAM complex"/>
    <property type="evidence" value="ECO:0007669"/>
    <property type="project" value="InterPro"/>
</dbReference>
<dbReference type="InterPro" id="IPR036282">
    <property type="entry name" value="Glutathione-S-Trfase_C_sf"/>
</dbReference>
<feature type="domain" description="Thioredoxin-like fold" evidence="3">
    <location>
        <begin position="41"/>
        <end position="135"/>
    </location>
</feature>
<reference evidence="4 5" key="1">
    <citation type="journal article" date="2019" name="PLoS Biol.">
        <title>Sex chromosomes control vertical transmission of feminizing Wolbachia symbionts in an isopod.</title>
        <authorList>
            <person name="Becking T."/>
            <person name="Chebbi M.A."/>
            <person name="Giraud I."/>
            <person name="Moumen B."/>
            <person name="Laverre T."/>
            <person name="Caubet Y."/>
            <person name="Peccoud J."/>
            <person name="Gilbert C."/>
            <person name="Cordaux R."/>
        </authorList>
    </citation>
    <scope>NUCLEOTIDE SEQUENCE [LARGE SCALE GENOMIC DNA]</scope>
    <source>
        <strain evidence="4">ANa2</strain>
        <tissue evidence="4">Whole body excluding digestive tract and cuticle</tissue>
    </source>
</reference>
<dbReference type="Pfam" id="PF17171">
    <property type="entry name" value="GST_C_6"/>
    <property type="match status" value="1"/>
</dbReference>
<dbReference type="InterPro" id="IPR040079">
    <property type="entry name" value="Glutathione_S-Trfase"/>
</dbReference>
<dbReference type="GO" id="GO:0015031">
    <property type="term" value="P:protein transport"/>
    <property type="evidence" value="ECO:0007669"/>
    <property type="project" value="UniProtKB-KW"/>
</dbReference>
<gene>
    <name evidence="4" type="primary">MTX2</name>
    <name evidence="4" type="ORF">Anas_03488</name>
</gene>
<dbReference type="PANTHER" id="PTHR12289">
    <property type="entry name" value="METAXIN RELATED"/>
    <property type="match status" value="1"/>
</dbReference>
<dbReference type="CDD" id="cd03079">
    <property type="entry name" value="GST_N_Metaxin2"/>
    <property type="match status" value="1"/>
</dbReference>
<feature type="domain" description="Metaxin glutathione S-transferase" evidence="2">
    <location>
        <begin position="189"/>
        <end position="251"/>
    </location>
</feature>